<dbReference type="EMBL" id="BAAAKK010000001">
    <property type="protein sequence ID" value="GAA1418990.1"/>
    <property type="molecule type" value="Genomic_DNA"/>
</dbReference>
<reference evidence="3" key="1">
    <citation type="journal article" date="2019" name="Int. J. Syst. Evol. Microbiol.">
        <title>The Global Catalogue of Microorganisms (GCM) 10K type strain sequencing project: providing services to taxonomists for standard genome sequencing and annotation.</title>
        <authorList>
            <consortium name="The Broad Institute Genomics Platform"/>
            <consortium name="The Broad Institute Genome Sequencing Center for Infectious Disease"/>
            <person name="Wu L."/>
            <person name="Ma J."/>
        </authorList>
    </citation>
    <scope>NUCLEOTIDE SEQUENCE [LARGE SCALE GENOMIC DNA]</scope>
    <source>
        <strain evidence="3">JCM 12398</strain>
    </source>
</reference>
<protein>
    <submittedName>
        <fullName evidence="2">Uncharacterized protein</fullName>
    </submittedName>
</protein>
<evidence type="ECO:0000256" key="1">
    <source>
        <dbReference type="SAM" id="MobiDB-lite"/>
    </source>
</evidence>
<proteinExistence type="predicted"/>
<comment type="caution">
    <text evidence="2">The sequence shown here is derived from an EMBL/GenBank/DDBJ whole genome shotgun (WGS) entry which is preliminary data.</text>
</comment>
<feature type="compositionally biased region" description="Low complexity" evidence="1">
    <location>
        <begin position="28"/>
        <end position="54"/>
    </location>
</feature>
<gene>
    <name evidence="2" type="ORF">GCM10009640_05900</name>
</gene>
<dbReference type="Proteomes" id="UP001501266">
    <property type="component" value="Unassembled WGS sequence"/>
</dbReference>
<evidence type="ECO:0000313" key="3">
    <source>
        <dbReference type="Proteomes" id="UP001501266"/>
    </source>
</evidence>
<organism evidence="2 3">
    <name type="scientific">Agrococcus citreus</name>
    <dbReference type="NCBI Taxonomy" id="84643"/>
    <lineage>
        <taxon>Bacteria</taxon>
        <taxon>Bacillati</taxon>
        <taxon>Actinomycetota</taxon>
        <taxon>Actinomycetes</taxon>
        <taxon>Micrococcales</taxon>
        <taxon>Microbacteriaceae</taxon>
        <taxon>Agrococcus</taxon>
    </lineage>
</organism>
<sequence length="94" mass="9668">MSDVEVAGALDSSVDAEGSASDDEAAGEEAAGGVVDSGVELAQPVSATTSSPAASAADVMLEFMERPFVVAADAVTENTQQRRRRFTRRGARHA</sequence>
<accession>A0ABP4JH47</accession>
<evidence type="ECO:0000313" key="2">
    <source>
        <dbReference type="EMBL" id="GAA1418990.1"/>
    </source>
</evidence>
<keyword evidence="3" id="KW-1185">Reference proteome</keyword>
<name>A0ABP4JH47_9MICO</name>
<feature type="region of interest" description="Disordered" evidence="1">
    <location>
        <begin position="1"/>
        <end position="54"/>
    </location>
</feature>